<accession>A0AAE1F2I2</accession>
<dbReference type="AlphaFoldDB" id="A0AAE1F2I2"/>
<dbReference type="Proteomes" id="UP001286313">
    <property type="component" value="Unassembled WGS sequence"/>
</dbReference>
<evidence type="ECO:0000313" key="3">
    <source>
        <dbReference type="Proteomes" id="UP001286313"/>
    </source>
</evidence>
<keyword evidence="3" id="KW-1185">Reference proteome</keyword>
<organism evidence="2 3">
    <name type="scientific">Petrolisthes cinctipes</name>
    <name type="common">Flat porcelain crab</name>
    <dbReference type="NCBI Taxonomy" id="88211"/>
    <lineage>
        <taxon>Eukaryota</taxon>
        <taxon>Metazoa</taxon>
        <taxon>Ecdysozoa</taxon>
        <taxon>Arthropoda</taxon>
        <taxon>Crustacea</taxon>
        <taxon>Multicrustacea</taxon>
        <taxon>Malacostraca</taxon>
        <taxon>Eumalacostraca</taxon>
        <taxon>Eucarida</taxon>
        <taxon>Decapoda</taxon>
        <taxon>Pleocyemata</taxon>
        <taxon>Anomura</taxon>
        <taxon>Galatheoidea</taxon>
        <taxon>Porcellanidae</taxon>
        <taxon>Petrolisthes</taxon>
    </lineage>
</organism>
<name>A0AAE1F2I2_PETCI</name>
<evidence type="ECO:0000256" key="1">
    <source>
        <dbReference type="SAM" id="MobiDB-lite"/>
    </source>
</evidence>
<protein>
    <submittedName>
        <fullName evidence="2">Uncharacterized protein</fullName>
    </submittedName>
</protein>
<reference evidence="2" key="1">
    <citation type="submission" date="2023-10" db="EMBL/GenBank/DDBJ databases">
        <title>Genome assemblies of two species of porcelain crab, Petrolisthes cinctipes and Petrolisthes manimaculis (Anomura: Porcellanidae).</title>
        <authorList>
            <person name="Angst P."/>
        </authorList>
    </citation>
    <scope>NUCLEOTIDE SEQUENCE</scope>
    <source>
        <strain evidence="2">PB745_01</strain>
        <tissue evidence="2">Gill</tissue>
    </source>
</reference>
<comment type="caution">
    <text evidence="2">The sequence shown here is derived from an EMBL/GenBank/DDBJ whole genome shotgun (WGS) entry which is preliminary data.</text>
</comment>
<gene>
    <name evidence="2" type="ORF">Pcinc_029050</name>
</gene>
<sequence length="71" mass="7904">MPPHLHRPALMVPPCHLVCVLGRQTSFFFCFSLPGELPLASPPLVSPPQRGEERRGEKGDITVHINYISKT</sequence>
<feature type="region of interest" description="Disordered" evidence="1">
    <location>
        <begin position="42"/>
        <end position="61"/>
    </location>
</feature>
<dbReference type="EMBL" id="JAWQEG010003613">
    <property type="protein sequence ID" value="KAK3865338.1"/>
    <property type="molecule type" value="Genomic_DNA"/>
</dbReference>
<feature type="compositionally biased region" description="Basic and acidic residues" evidence="1">
    <location>
        <begin position="50"/>
        <end position="61"/>
    </location>
</feature>
<proteinExistence type="predicted"/>
<evidence type="ECO:0000313" key="2">
    <source>
        <dbReference type="EMBL" id="KAK3865338.1"/>
    </source>
</evidence>